<evidence type="ECO:0000256" key="1">
    <source>
        <dbReference type="ARBA" id="ARBA00001933"/>
    </source>
</evidence>
<dbReference type="AlphaFoldDB" id="C9SA59"/>
<dbReference type="InterPro" id="IPR043131">
    <property type="entry name" value="BCAT-like_N"/>
</dbReference>
<dbReference type="InterPro" id="IPR043132">
    <property type="entry name" value="BCAT-like_C"/>
</dbReference>
<dbReference type="eggNOG" id="KOG0975">
    <property type="taxonomic scope" value="Eukaryota"/>
</dbReference>
<feature type="compositionally biased region" description="Low complexity" evidence="6">
    <location>
        <begin position="326"/>
        <end position="336"/>
    </location>
</feature>
<accession>C9SA59</accession>
<dbReference type="PANTHER" id="PTHR42825">
    <property type="entry name" value="AMINO ACID AMINOTRANSFERASE"/>
    <property type="match status" value="1"/>
</dbReference>
<dbReference type="PANTHER" id="PTHR42825:SF2">
    <property type="entry name" value="BRANCHED-CHAIN-AMINO-ACID AMINOTRANSFERASE 3, CHLOROPLASTIC-RELATED"/>
    <property type="match status" value="1"/>
</dbReference>
<dbReference type="OrthoDB" id="409992at2759"/>
<dbReference type="KEGG" id="val:VDBG_02381"/>
<protein>
    <submittedName>
        <fullName evidence="7">Branched-chain-amino-acid aminotransferase</fullName>
    </submittedName>
</protein>
<dbReference type="HOGENOM" id="CLU_698676_0_0_1"/>
<evidence type="ECO:0000313" key="8">
    <source>
        <dbReference type="Proteomes" id="UP000008698"/>
    </source>
</evidence>
<dbReference type="Proteomes" id="UP000008698">
    <property type="component" value="Unassembled WGS sequence"/>
</dbReference>
<name>C9SA59_VERA1</name>
<dbReference type="STRING" id="526221.C9SA59"/>
<dbReference type="GO" id="GO:0004084">
    <property type="term" value="F:branched-chain-amino-acid transaminase activity"/>
    <property type="evidence" value="ECO:0007669"/>
    <property type="project" value="InterPro"/>
</dbReference>
<sequence>MRERALWAPEAWRARRRPERSNQGMFPSAVVPSTICLVPRSPTSALPQNFFDGTEWRGDSNDSNDSEAGTSLPFNRLPSPDIQTPPSTPQSASPEHPLKMAAFPPPPTDTIDWANVGFQVREVNGHIESTYSKSTGQWTPLKFVASPFMRIHGMAPALNYGQQAYEGLKAFRGPGDNTIALFRPDRNALRLQHSADVASMPRVPEQIFLDACRAAVALNAAFVPPHATGAAMYVRPQIYGSSAQLGLSPPDEYTFAVFVIPTGVYHGVHPVKPLILDEFDRAAPHGTGHAKVGGNYAPVLRWSDKGPRRGYGITLHLDSARHEESTSSARAASSAPRRGRRRRRLHPRRPRLAVRHRLGHERQHPAHCAVPGLGRREARSTQGWAAARIHQSLVP</sequence>
<reference evidence="8" key="1">
    <citation type="journal article" date="2011" name="PLoS Pathog.">
        <title>Comparative genomics yields insights into niche adaptation of plant vascular wilt pathogens.</title>
        <authorList>
            <person name="Klosterman S.J."/>
            <person name="Subbarao K.V."/>
            <person name="Kang S."/>
            <person name="Veronese P."/>
            <person name="Gold S.E."/>
            <person name="Thomma B.P.H.J."/>
            <person name="Chen Z."/>
            <person name="Henrissat B."/>
            <person name="Lee Y.-H."/>
            <person name="Park J."/>
            <person name="Garcia-Pedrajas M.D."/>
            <person name="Barbara D.J."/>
            <person name="Anchieta A."/>
            <person name="de Jonge R."/>
            <person name="Santhanam P."/>
            <person name="Maruthachalam K."/>
            <person name="Atallah Z."/>
            <person name="Amyotte S.G."/>
            <person name="Paz Z."/>
            <person name="Inderbitzin P."/>
            <person name="Hayes R.J."/>
            <person name="Heiman D.I."/>
            <person name="Young S."/>
            <person name="Zeng Q."/>
            <person name="Engels R."/>
            <person name="Galagan J."/>
            <person name="Cuomo C.A."/>
            <person name="Dobinson K.F."/>
            <person name="Ma L.-J."/>
        </authorList>
    </citation>
    <scope>NUCLEOTIDE SEQUENCE [LARGE SCALE GENOMIC DNA]</scope>
    <source>
        <strain evidence="8">VaMs.102 / ATCC MYA-4576 / FGSC 10136</strain>
    </source>
</reference>
<feature type="region of interest" description="Disordered" evidence="6">
    <location>
        <begin position="319"/>
        <end position="381"/>
    </location>
</feature>
<proteinExistence type="inferred from homology"/>
<dbReference type="EMBL" id="DS985215">
    <property type="protein sequence ID" value="EEY16272.1"/>
    <property type="molecule type" value="Genomic_DNA"/>
</dbReference>
<dbReference type="RefSeq" id="XP_003008193.1">
    <property type="nucleotide sequence ID" value="XM_003008147.1"/>
</dbReference>
<evidence type="ECO:0000256" key="5">
    <source>
        <dbReference type="ARBA" id="ARBA00022898"/>
    </source>
</evidence>
<organism evidence="8">
    <name type="scientific">Verticillium alfalfae (strain VaMs.102 / ATCC MYA-4576 / FGSC 10136)</name>
    <name type="common">Verticillium wilt of alfalfa</name>
    <name type="synonym">Verticillium albo-atrum</name>
    <dbReference type="NCBI Taxonomy" id="526221"/>
    <lineage>
        <taxon>Eukaryota</taxon>
        <taxon>Fungi</taxon>
        <taxon>Dikarya</taxon>
        <taxon>Ascomycota</taxon>
        <taxon>Pezizomycotina</taxon>
        <taxon>Sordariomycetes</taxon>
        <taxon>Hypocreomycetidae</taxon>
        <taxon>Glomerellales</taxon>
        <taxon>Plectosphaerellaceae</taxon>
        <taxon>Verticillium</taxon>
    </lineage>
</organism>
<evidence type="ECO:0000256" key="2">
    <source>
        <dbReference type="ARBA" id="ARBA00009320"/>
    </source>
</evidence>
<comment type="similarity">
    <text evidence="2">Belongs to the class-IV pyridoxal-phosphate-dependent aminotransferase family.</text>
</comment>
<keyword evidence="5" id="KW-0663">Pyridoxal phosphate</keyword>
<feature type="compositionally biased region" description="Polar residues" evidence="6">
    <location>
        <begin position="61"/>
        <end position="73"/>
    </location>
</feature>
<dbReference type="GO" id="GO:0009081">
    <property type="term" value="P:branched-chain amino acid metabolic process"/>
    <property type="evidence" value="ECO:0007669"/>
    <property type="project" value="InterPro"/>
</dbReference>
<dbReference type="GeneID" id="9532750"/>
<evidence type="ECO:0000256" key="3">
    <source>
        <dbReference type="ARBA" id="ARBA00022576"/>
    </source>
</evidence>
<dbReference type="Gene3D" id="3.30.470.10">
    <property type="match status" value="1"/>
</dbReference>
<dbReference type="SUPFAM" id="SSF56752">
    <property type="entry name" value="D-aminoacid aminotransferase-like PLP-dependent enzymes"/>
    <property type="match status" value="1"/>
</dbReference>
<evidence type="ECO:0000256" key="6">
    <source>
        <dbReference type="SAM" id="MobiDB-lite"/>
    </source>
</evidence>
<evidence type="ECO:0000313" key="7">
    <source>
        <dbReference type="EMBL" id="EEY16272.1"/>
    </source>
</evidence>
<feature type="region of interest" description="Disordered" evidence="6">
    <location>
        <begin position="48"/>
        <end position="106"/>
    </location>
</feature>
<dbReference type="FunFam" id="3.30.470.10:FF:000004">
    <property type="entry name" value="Branched-chain-amino-acid aminotransferase"/>
    <property type="match status" value="1"/>
</dbReference>
<feature type="compositionally biased region" description="Basic residues" evidence="6">
    <location>
        <begin position="337"/>
        <end position="359"/>
    </location>
</feature>
<comment type="cofactor">
    <cofactor evidence="1">
        <name>pyridoxal 5'-phosphate</name>
        <dbReference type="ChEBI" id="CHEBI:597326"/>
    </cofactor>
</comment>
<keyword evidence="4 7" id="KW-0808">Transferase</keyword>
<dbReference type="Gene3D" id="3.20.10.10">
    <property type="entry name" value="D-amino Acid Aminotransferase, subunit A, domain 2"/>
    <property type="match status" value="1"/>
</dbReference>
<gene>
    <name evidence="7" type="ORF">VDBG_02381</name>
</gene>
<evidence type="ECO:0000256" key="4">
    <source>
        <dbReference type="ARBA" id="ARBA00022679"/>
    </source>
</evidence>
<keyword evidence="8" id="KW-1185">Reference proteome</keyword>
<dbReference type="InterPro" id="IPR005786">
    <property type="entry name" value="B_amino_transII"/>
</dbReference>
<keyword evidence="3 7" id="KW-0032">Aminotransferase</keyword>
<dbReference type="InterPro" id="IPR036038">
    <property type="entry name" value="Aminotransferase-like"/>
</dbReference>